<name>A0A1V6CB22_UNCT6</name>
<dbReference type="InterPro" id="IPR001482">
    <property type="entry name" value="T2SS/T4SS_dom"/>
</dbReference>
<comment type="similarity">
    <text evidence="1">Belongs to the GSP E family.</text>
</comment>
<comment type="caution">
    <text evidence="6">The sequence shown here is derived from an EMBL/GenBank/DDBJ whole genome shotgun (WGS) entry which is preliminary data.</text>
</comment>
<dbReference type="InterPro" id="IPR027417">
    <property type="entry name" value="P-loop_NTPase"/>
</dbReference>
<dbReference type="Pfam" id="PF05157">
    <property type="entry name" value="MshEN"/>
    <property type="match status" value="1"/>
</dbReference>
<dbReference type="Gene3D" id="3.40.50.300">
    <property type="entry name" value="P-loop containing nucleotide triphosphate hydrolases"/>
    <property type="match status" value="1"/>
</dbReference>
<dbReference type="Pfam" id="PF00437">
    <property type="entry name" value="T2SSE"/>
    <property type="match status" value="1"/>
</dbReference>
<dbReference type="FunFam" id="3.40.50.300:FF:000398">
    <property type="entry name" value="Type IV pilus assembly ATPase PilB"/>
    <property type="match status" value="1"/>
</dbReference>
<dbReference type="InterPro" id="IPR037257">
    <property type="entry name" value="T2SS_E_N_sf"/>
</dbReference>
<dbReference type="EMBL" id="MWDQ01000052">
    <property type="protein sequence ID" value="OQB74080.1"/>
    <property type="molecule type" value="Genomic_DNA"/>
</dbReference>
<dbReference type="CDD" id="cd01129">
    <property type="entry name" value="PulE-GspE-like"/>
    <property type="match status" value="1"/>
</dbReference>
<dbReference type="GO" id="GO:0005886">
    <property type="term" value="C:plasma membrane"/>
    <property type="evidence" value="ECO:0007669"/>
    <property type="project" value="TreeGrafter"/>
</dbReference>
<reference evidence="6" key="1">
    <citation type="submission" date="2017-02" db="EMBL/GenBank/DDBJ databases">
        <title>Delving into the versatile metabolic prowess of the omnipresent phylum Bacteroidetes.</title>
        <authorList>
            <person name="Nobu M.K."/>
            <person name="Mei R."/>
            <person name="Narihiro T."/>
            <person name="Kuroda K."/>
            <person name="Liu W.-T."/>
        </authorList>
    </citation>
    <scope>NUCLEOTIDE SEQUENCE</scope>
    <source>
        <strain evidence="6">ADurb.Bin131</strain>
    </source>
</reference>
<dbReference type="InterPro" id="IPR007831">
    <property type="entry name" value="T2SS_GspE_N"/>
</dbReference>
<evidence type="ECO:0000313" key="6">
    <source>
        <dbReference type="EMBL" id="OQB74080.1"/>
    </source>
</evidence>
<dbReference type="PANTHER" id="PTHR30258">
    <property type="entry name" value="TYPE II SECRETION SYSTEM PROTEIN GSPE-RELATED"/>
    <property type="match status" value="1"/>
</dbReference>
<dbReference type="AlphaFoldDB" id="A0A1V6CB22"/>
<proteinExistence type="inferred from homology"/>
<evidence type="ECO:0000256" key="1">
    <source>
        <dbReference type="ARBA" id="ARBA00006611"/>
    </source>
</evidence>
<accession>A0A1V6CB22</accession>
<dbReference type="SUPFAM" id="SSF52540">
    <property type="entry name" value="P-loop containing nucleoside triphosphate hydrolases"/>
    <property type="match status" value="1"/>
</dbReference>
<organism evidence="6">
    <name type="scientific">candidate division TA06 bacterium ADurb.Bin131</name>
    <dbReference type="NCBI Taxonomy" id="1852827"/>
    <lineage>
        <taxon>Bacteria</taxon>
        <taxon>Bacteria division TA06</taxon>
    </lineage>
</organism>
<feature type="domain" description="Type II secretion system protein GspE N-terminal" evidence="5">
    <location>
        <begin position="58"/>
        <end position="142"/>
    </location>
</feature>
<sequence length="559" mass="62985">MDNHPAIEKLIEVLGLSQEQIDLVLKEKQKTGSPFGYLLVRFGLMNSEAWYDFVLHRFHIPTINLEEMNIEKEVLNSLPEFTCRKYQTIPIFKSKTRIVCGMVDPLDEETLQQIKKISGLDVETRLVKESDLRKSFDKYFSQVGLDIISPVSQSSERVYEPVKLRELDKEANAESTVASMIEQAIDLKATDVHLEIEEDGARLRYRINGLLYEFPPPPVELYPSIVSHIKVLSNLDISEKRVPQDGYFKTRVGGRSVDLRVSTFPTIFGEMVALRVLDKANIITGLEQLGFLPEILHRWRMLLDEPYGMLLVTGPTGSGKTTTLYSSLNEIDNVHKKVITVEDPVEYHLKNIDQIQINQKAGLTFASALRSILRQDPNVVMIGEIRDLDSAAIAFRAAQTGQLVLATLHTNTAPGAVIRLLDMGVESYLLASSLIGVLSQRLVRTICSNCKEVYKPVDEEVKELSPELIGADVRFYRGKGCHLCKGTGYGGRTGLHELMVMNEELRRTTMRDPSTNTLTSIARKFGMKTLREDGIQKVIQGITTISEVLYATKKDIEER</sequence>
<dbReference type="Gene3D" id="3.30.450.90">
    <property type="match status" value="1"/>
</dbReference>
<dbReference type="Proteomes" id="UP000485562">
    <property type="component" value="Unassembled WGS sequence"/>
</dbReference>
<protein>
    <submittedName>
        <fullName evidence="6">Type II secretion system protein E</fullName>
    </submittedName>
</protein>
<dbReference type="GO" id="GO:0016887">
    <property type="term" value="F:ATP hydrolysis activity"/>
    <property type="evidence" value="ECO:0007669"/>
    <property type="project" value="TreeGrafter"/>
</dbReference>
<evidence type="ECO:0000259" key="5">
    <source>
        <dbReference type="Pfam" id="PF05157"/>
    </source>
</evidence>
<keyword evidence="2" id="KW-0547">Nucleotide-binding</keyword>
<evidence type="ECO:0000259" key="4">
    <source>
        <dbReference type="Pfam" id="PF00437"/>
    </source>
</evidence>
<evidence type="ECO:0000256" key="2">
    <source>
        <dbReference type="ARBA" id="ARBA00022741"/>
    </source>
</evidence>
<evidence type="ECO:0000256" key="3">
    <source>
        <dbReference type="ARBA" id="ARBA00022840"/>
    </source>
</evidence>
<dbReference type="GO" id="GO:0005524">
    <property type="term" value="F:ATP binding"/>
    <property type="evidence" value="ECO:0007669"/>
    <property type="project" value="UniProtKB-KW"/>
</dbReference>
<dbReference type="SUPFAM" id="SSF160246">
    <property type="entry name" value="EspE N-terminal domain-like"/>
    <property type="match status" value="1"/>
</dbReference>
<feature type="domain" description="Bacterial type II secretion system protein E" evidence="4">
    <location>
        <begin position="168"/>
        <end position="549"/>
    </location>
</feature>
<dbReference type="Gene3D" id="3.30.300.160">
    <property type="entry name" value="Type II secretion system, protein E, N-terminal domain"/>
    <property type="match status" value="1"/>
</dbReference>
<gene>
    <name evidence="6" type="primary">xpsE_2</name>
    <name evidence="6" type="ORF">BWX89_00645</name>
</gene>
<keyword evidence="3" id="KW-0067">ATP-binding</keyword>
<dbReference type="PANTHER" id="PTHR30258:SF2">
    <property type="entry name" value="COMG OPERON PROTEIN 1"/>
    <property type="match status" value="1"/>
</dbReference>